<dbReference type="AlphaFoldDB" id="A0A7D9DLD2"/>
<dbReference type="GO" id="GO:0016020">
    <property type="term" value="C:membrane"/>
    <property type="evidence" value="ECO:0007669"/>
    <property type="project" value="TreeGrafter"/>
</dbReference>
<comment type="caution">
    <text evidence="3">The sequence shown here is derived from an EMBL/GenBank/DDBJ whole genome shotgun (WGS) entry which is preliminary data.</text>
</comment>
<keyword evidence="2" id="KW-1133">Transmembrane helix</keyword>
<dbReference type="PANTHER" id="PTHR10984">
    <property type="entry name" value="ENDOPLASMIC RETICULUM-GOLGI INTERMEDIATE COMPARTMENT PROTEIN"/>
    <property type="match status" value="1"/>
</dbReference>
<keyword evidence="4" id="KW-1185">Reference proteome</keyword>
<reference evidence="3" key="1">
    <citation type="submission" date="2020-04" db="EMBL/GenBank/DDBJ databases">
        <authorList>
            <person name="Alioto T."/>
            <person name="Alioto T."/>
            <person name="Gomez Garrido J."/>
        </authorList>
    </citation>
    <scope>NUCLEOTIDE SEQUENCE</scope>
    <source>
        <strain evidence="3">A484AB</strain>
    </source>
</reference>
<dbReference type="GO" id="GO:0030134">
    <property type="term" value="C:COPII-coated ER to Golgi transport vesicle"/>
    <property type="evidence" value="ECO:0007669"/>
    <property type="project" value="TreeGrafter"/>
</dbReference>
<dbReference type="Pfam" id="PF07970">
    <property type="entry name" value="COPIIcoated_ERV"/>
    <property type="match status" value="1"/>
</dbReference>
<evidence type="ECO:0000256" key="1">
    <source>
        <dbReference type="SAM" id="MobiDB-lite"/>
    </source>
</evidence>
<proteinExistence type="predicted"/>
<name>A0A7D9DLD2_PARCT</name>
<dbReference type="Proteomes" id="UP001152795">
    <property type="component" value="Unassembled WGS sequence"/>
</dbReference>
<evidence type="ECO:0000313" key="4">
    <source>
        <dbReference type="Proteomes" id="UP001152795"/>
    </source>
</evidence>
<feature type="transmembrane region" description="Helical" evidence="2">
    <location>
        <begin position="57"/>
        <end position="83"/>
    </location>
</feature>
<evidence type="ECO:0000313" key="3">
    <source>
        <dbReference type="EMBL" id="CAB3987587.1"/>
    </source>
</evidence>
<sequence length="127" mass="14202">MLSWRNVLKTNQYSVTQRSRKINHVGGSHGVSGVFFKYDLSSILVRVDEVHRPFWQFLVRLCGIVGGIFATSGMLHSLVGFLVEKLYCKFNKEKEPKTESVGDSHDSSISNHLVPNSNGPNNQPVIS</sequence>
<dbReference type="GO" id="GO:0005783">
    <property type="term" value="C:endoplasmic reticulum"/>
    <property type="evidence" value="ECO:0007669"/>
    <property type="project" value="TreeGrafter"/>
</dbReference>
<feature type="compositionally biased region" description="Polar residues" evidence="1">
    <location>
        <begin position="107"/>
        <end position="127"/>
    </location>
</feature>
<dbReference type="InterPro" id="IPR045888">
    <property type="entry name" value="Erv"/>
</dbReference>
<dbReference type="GO" id="GO:0006888">
    <property type="term" value="P:endoplasmic reticulum to Golgi vesicle-mediated transport"/>
    <property type="evidence" value="ECO:0007669"/>
    <property type="project" value="TreeGrafter"/>
</dbReference>
<keyword evidence="2" id="KW-0812">Transmembrane</keyword>
<dbReference type="GO" id="GO:0006890">
    <property type="term" value="P:retrograde vesicle-mediated transport, Golgi to endoplasmic reticulum"/>
    <property type="evidence" value="ECO:0007669"/>
    <property type="project" value="TreeGrafter"/>
</dbReference>
<feature type="compositionally biased region" description="Basic and acidic residues" evidence="1">
    <location>
        <begin position="95"/>
        <end position="106"/>
    </location>
</feature>
<dbReference type="OrthoDB" id="5541786at2759"/>
<feature type="region of interest" description="Disordered" evidence="1">
    <location>
        <begin position="95"/>
        <end position="127"/>
    </location>
</feature>
<accession>A0A7D9DLD2</accession>
<gene>
    <name evidence="3" type="ORF">PACLA_8A081113</name>
</gene>
<protein>
    <submittedName>
        <fullName evidence="3">Uncharacterized protein</fullName>
    </submittedName>
</protein>
<keyword evidence="2" id="KW-0472">Membrane</keyword>
<evidence type="ECO:0000256" key="2">
    <source>
        <dbReference type="SAM" id="Phobius"/>
    </source>
</evidence>
<dbReference type="InterPro" id="IPR012936">
    <property type="entry name" value="Erv_C"/>
</dbReference>
<dbReference type="EMBL" id="CACRXK020001199">
    <property type="protein sequence ID" value="CAB3987587.1"/>
    <property type="molecule type" value="Genomic_DNA"/>
</dbReference>
<dbReference type="PANTHER" id="PTHR10984:SF30">
    <property type="entry name" value="ENDOPLASMIC RETICULUM-GOLGI INTERMEDIATE COMPARTMENT PROTEIN 2"/>
    <property type="match status" value="1"/>
</dbReference>
<organism evidence="3 4">
    <name type="scientific">Paramuricea clavata</name>
    <name type="common">Red gorgonian</name>
    <name type="synonym">Violescent sea-whip</name>
    <dbReference type="NCBI Taxonomy" id="317549"/>
    <lineage>
        <taxon>Eukaryota</taxon>
        <taxon>Metazoa</taxon>
        <taxon>Cnidaria</taxon>
        <taxon>Anthozoa</taxon>
        <taxon>Octocorallia</taxon>
        <taxon>Malacalcyonacea</taxon>
        <taxon>Plexauridae</taxon>
        <taxon>Paramuricea</taxon>
    </lineage>
</organism>